<dbReference type="KEGG" id="eaz:JHT90_08955"/>
<organism evidence="1 2">
    <name type="scientific">Entomomonas asaccharolytica</name>
    <dbReference type="NCBI Taxonomy" id="2785331"/>
    <lineage>
        <taxon>Bacteria</taxon>
        <taxon>Pseudomonadati</taxon>
        <taxon>Pseudomonadota</taxon>
        <taxon>Gammaproteobacteria</taxon>
        <taxon>Pseudomonadales</taxon>
        <taxon>Pseudomonadaceae</taxon>
        <taxon>Entomomonas</taxon>
    </lineage>
</organism>
<accession>A0A974NDT8</accession>
<name>A0A974NDT8_9GAMM</name>
<evidence type="ECO:0000313" key="2">
    <source>
        <dbReference type="Proteomes" id="UP000595278"/>
    </source>
</evidence>
<dbReference type="AlphaFoldDB" id="A0A974NDT8"/>
<sequence length="62" mass="6551">MANTLVSPSCSLDTTKTIRGNAPNACQPVTRSRGFLPVPVVPPNICTLPLASFYCAIITIAF</sequence>
<gene>
    <name evidence="1" type="ORF">JHT90_08955</name>
</gene>
<dbReference type="Proteomes" id="UP000595278">
    <property type="component" value="Chromosome"/>
</dbReference>
<dbReference type="EMBL" id="CP067393">
    <property type="protein sequence ID" value="QQP84542.1"/>
    <property type="molecule type" value="Genomic_DNA"/>
</dbReference>
<evidence type="ECO:0000313" key="1">
    <source>
        <dbReference type="EMBL" id="QQP84542.1"/>
    </source>
</evidence>
<dbReference type="RefSeq" id="WP_201090439.1">
    <property type="nucleotide sequence ID" value="NZ_CP067393.1"/>
</dbReference>
<protein>
    <submittedName>
        <fullName evidence="1">Uncharacterized protein</fullName>
    </submittedName>
</protein>
<reference evidence="1 2" key="1">
    <citation type="submission" date="2021-01" db="EMBL/GenBank/DDBJ databases">
        <title>Entomomonas sp. F2A isolated from a house cricket (Acheta domesticus).</title>
        <authorList>
            <person name="Spergser J."/>
            <person name="Busse H.-J."/>
        </authorList>
    </citation>
    <scope>NUCLEOTIDE SEQUENCE [LARGE SCALE GENOMIC DNA]</scope>
    <source>
        <strain evidence="1 2">F2A</strain>
    </source>
</reference>
<keyword evidence="2" id="KW-1185">Reference proteome</keyword>
<proteinExistence type="predicted"/>